<gene>
    <name evidence="3" type="ORF">SPARVUS_LOCUS11746896</name>
</gene>
<dbReference type="PANTHER" id="PTHR47241">
    <property type="entry name" value="FINGER PROTEIN, PUTATIVE-RELATED"/>
    <property type="match status" value="1"/>
</dbReference>
<proteinExistence type="predicted"/>
<dbReference type="Proteomes" id="UP001162483">
    <property type="component" value="Unassembled WGS sequence"/>
</dbReference>
<dbReference type="InterPro" id="IPR052865">
    <property type="entry name" value="Zinc_finger_BED"/>
</dbReference>
<feature type="domain" description="HAT C-terminal dimerisation" evidence="2">
    <location>
        <begin position="596"/>
        <end position="658"/>
    </location>
</feature>
<comment type="caution">
    <text evidence="3">The sequence shown here is derived from an EMBL/GenBank/DDBJ whole genome shotgun (WGS) entry which is preliminary data.</text>
</comment>
<evidence type="ECO:0000313" key="4">
    <source>
        <dbReference type="Proteomes" id="UP001162483"/>
    </source>
</evidence>
<protein>
    <recommendedName>
        <fullName evidence="2">HAT C-terminal dimerisation domain-containing protein</fullName>
    </recommendedName>
</protein>
<sequence length="677" mass="76110">MMACAEPRWRVPSRHFFAKKAVPALHSHVEEMVGQSLSMSVSAKVHGSADVWSCNYGQGQYMSFTAHWVNVVPAQPHQQLGQVTPLLPPRLHVLGPAKMSASTTSSSAVSSAATPVPSPITRPAYHMCRAQRCHAVLHLVCLGERSHTGEELLSVMNREIDRWLSPRKLKIGTMLTDNGKNMVSALRQGRLCHAPCMAHVFNLVVKRFLKSTIPLQDILKMSRKLCMHFSHSYTAKHTLLELQRQNGIPQHRLICDVATRWNSTLHMLDRLYEQRKAITDFLMLQADKGTPLCNLDVSHWQLMRDTCRLLRPFEGATLFVSRQDYGMNDVIPLLHVLEQMLLTMAGQGAVDVAHRSQRHMTPVGAGQEEEEEVEEDIGAQELLSEMGGFSTQRTGVEEQEHLVEEEEEETEDPDAPWQYAVEMEAGSPSHSLAQMAHSMLGCLRSDSRIITIRQRDDFWLSTLLDPRYRSKMVAFFTPAEREAKIKYYKNHLCSQLVSAFLRQRPSSDTVGPVRSRSAAMAAGEGWGGRSSGSSTSSGCLSLQSMMSSFLHQRSEETTNQPQQQQQQQQHQVDLEQDLKQQAWAYLDSTLPTEVDNPLDYWATKLDLWPQLAEFALERLSCPASSVASERVFSAAGGIVTPRRTRLSTQSVERLTFVKMNQAWISLDFKPPVPDTTD</sequence>
<feature type="compositionally biased region" description="Acidic residues" evidence="1">
    <location>
        <begin position="403"/>
        <end position="414"/>
    </location>
</feature>
<feature type="region of interest" description="Disordered" evidence="1">
    <location>
        <begin position="391"/>
        <end position="414"/>
    </location>
</feature>
<dbReference type="EMBL" id="CATNWA010016684">
    <property type="protein sequence ID" value="CAI9594550.1"/>
    <property type="molecule type" value="Genomic_DNA"/>
</dbReference>
<organism evidence="3 4">
    <name type="scientific">Staurois parvus</name>
    <dbReference type="NCBI Taxonomy" id="386267"/>
    <lineage>
        <taxon>Eukaryota</taxon>
        <taxon>Metazoa</taxon>
        <taxon>Chordata</taxon>
        <taxon>Craniata</taxon>
        <taxon>Vertebrata</taxon>
        <taxon>Euteleostomi</taxon>
        <taxon>Amphibia</taxon>
        <taxon>Batrachia</taxon>
        <taxon>Anura</taxon>
        <taxon>Neobatrachia</taxon>
        <taxon>Ranoidea</taxon>
        <taxon>Ranidae</taxon>
        <taxon>Staurois</taxon>
    </lineage>
</organism>
<dbReference type="Pfam" id="PF05699">
    <property type="entry name" value="Dimer_Tnp_hAT"/>
    <property type="match status" value="1"/>
</dbReference>
<evidence type="ECO:0000259" key="2">
    <source>
        <dbReference type="Pfam" id="PF05699"/>
    </source>
</evidence>
<evidence type="ECO:0000313" key="3">
    <source>
        <dbReference type="EMBL" id="CAI9594550.1"/>
    </source>
</evidence>
<feature type="region of interest" description="Disordered" evidence="1">
    <location>
        <begin position="551"/>
        <end position="572"/>
    </location>
</feature>
<reference evidence="3" key="1">
    <citation type="submission" date="2023-05" db="EMBL/GenBank/DDBJ databases">
        <authorList>
            <person name="Stuckert A."/>
        </authorList>
    </citation>
    <scope>NUCLEOTIDE SEQUENCE</scope>
</reference>
<dbReference type="InterPro" id="IPR012337">
    <property type="entry name" value="RNaseH-like_sf"/>
</dbReference>
<feature type="compositionally biased region" description="Low complexity" evidence="1">
    <location>
        <begin position="560"/>
        <end position="571"/>
    </location>
</feature>
<accession>A0ABN9FBZ5</accession>
<dbReference type="InterPro" id="IPR008906">
    <property type="entry name" value="HATC_C_dom"/>
</dbReference>
<evidence type="ECO:0000256" key="1">
    <source>
        <dbReference type="SAM" id="MobiDB-lite"/>
    </source>
</evidence>
<dbReference type="PANTHER" id="PTHR47241:SF1">
    <property type="entry name" value="BED-TYPE DOMAIN-CONTAINING PROTEIN"/>
    <property type="match status" value="1"/>
</dbReference>
<dbReference type="SUPFAM" id="SSF53098">
    <property type="entry name" value="Ribonuclease H-like"/>
    <property type="match status" value="1"/>
</dbReference>
<name>A0ABN9FBZ5_9NEOB</name>
<keyword evidence="4" id="KW-1185">Reference proteome</keyword>